<dbReference type="InterPro" id="IPR010104">
    <property type="entry name" value="TonB_rcpt_bac"/>
</dbReference>
<evidence type="ECO:0000256" key="7">
    <source>
        <dbReference type="ARBA" id="ARBA00023077"/>
    </source>
</evidence>
<keyword evidence="2 10" id="KW-0813">Transport</keyword>
<evidence type="ECO:0000256" key="9">
    <source>
        <dbReference type="ARBA" id="ARBA00023237"/>
    </source>
</evidence>
<dbReference type="InterPro" id="IPR036942">
    <property type="entry name" value="Beta-barrel_TonB_sf"/>
</dbReference>
<dbReference type="PROSITE" id="PS52016">
    <property type="entry name" value="TONB_DEPENDENT_REC_3"/>
    <property type="match status" value="1"/>
</dbReference>
<comment type="caution">
    <text evidence="13">The sequence shown here is derived from an EMBL/GenBank/DDBJ whole genome shotgun (WGS) entry which is preliminary data.</text>
</comment>
<evidence type="ECO:0000256" key="3">
    <source>
        <dbReference type="ARBA" id="ARBA00022452"/>
    </source>
</evidence>
<evidence type="ECO:0000256" key="5">
    <source>
        <dbReference type="ARBA" id="ARBA00022692"/>
    </source>
</evidence>
<protein>
    <recommendedName>
        <fullName evidence="12">Secretin/TonB short N-terminal domain-containing protein</fullName>
    </recommendedName>
</protein>
<dbReference type="Pfam" id="PF00593">
    <property type="entry name" value="TonB_dep_Rec_b-barrel"/>
    <property type="match status" value="1"/>
</dbReference>
<dbReference type="SUPFAM" id="SSF56935">
    <property type="entry name" value="Porins"/>
    <property type="match status" value="1"/>
</dbReference>
<dbReference type="InterPro" id="IPR039426">
    <property type="entry name" value="TonB-dep_rcpt-like"/>
</dbReference>
<keyword evidence="3 10" id="KW-1134">Transmembrane beta strand</keyword>
<dbReference type="InterPro" id="IPR000531">
    <property type="entry name" value="Beta-barrel_TonB"/>
</dbReference>
<dbReference type="GO" id="GO:0009279">
    <property type="term" value="C:cell outer membrane"/>
    <property type="evidence" value="ECO:0007669"/>
    <property type="project" value="UniProtKB-SubCell"/>
</dbReference>
<dbReference type="InterPro" id="IPR011662">
    <property type="entry name" value="Secretin/TonB_short_N"/>
</dbReference>
<dbReference type="CDD" id="cd01347">
    <property type="entry name" value="ligand_gated_channel"/>
    <property type="match status" value="1"/>
</dbReference>
<keyword evidence="4" id="KW-0410">Iron transport</keyword>
<comment type="subcellular location">
    <subcellularLocation>
        <location evidence="1 10">Cell outer membrane</location>
        <topology evidence="1 10">Multi-pass membrane protein</topology>
    </subcellularLocation>
</comment>
<evidence type="ECO:0000256" key="10">
    <source>
        <dbReference type="PROSITE-ProRule" id="PRU01360"/>
    </source>
</evidence>
<keyword evidence="14" id="KW-1185">Reference proteome</keyword>
<proteinExistence type="inferred from homology"/>
<evidence type="ECO:0000256" key="1">
    <source>
        <dbReference type="ARBA" id="ARBA00004571"/>
    </source>
</evidence>
<dbReference type="Pfam" id="PF07715">
    <property type="entry name" value="Plug"/>
    <property type="match status" value="1"/>
</dbReference>
<dbReference type="PANTHER" id="PTHR40980">
    <property type="entry name" value="PLUG DOMAIN-CONTAINING PROTEIN"/>
    <property type="match status" value="1"/>
</dbReference>
<dbReference type="InterPro" id="IPR012910">
    <property type="entry name" value="Plug_dom"/>
</dbReference>
<sequence>MAVIACAIATPALAQERQFDIPAQPVASAIAALGRQAQVQIVAPGEGLEALRSRPVKGRMDARAALRLLIGGTGLEIAADDGARIVLRRVTLSAARPPVPSDAAAADDIIVTGFRASLSTARDIKRKSDAIVDAVAAEDIGQLPDNSATEALARLPGVQVFRNRGEGQAITIRGISSVVTMINGQEAYTGSSRRTLLNSYPAGLIRSIEVYKALTPDLIEGGIGGAVDVQLRQPLDFKKGISVAGTVRGSYDDQADKLMYNGDVLVAGNWDTGAGEIGVMVNASYTRRDYYESYRESLAPQTTAAGYSLPTGILAKNPKGHYERPVLTGEVQWRPAYNFGVYLRATNVTDDNTYTDTDFQTNIAANTVLSNVELVEGTNIVKSASFTATANSGPRSNHTRQLLDTTQVEFGADFKSGIATLTTSAVYTTSRIETDQQLFLLGFNQAPTIDATFQSDSKWGGLSYSYPTADLSDIDQFHVRAYSDTRQREKGKGLQWRTDLDLDTGNGLFRSVKLGFRYARRTAEYRSGTGLVDLNALKLPMSAFPGGATPAVLSRRPAGDDAAMPSGWVGYDASYLNSEANVIALNDYISTLKPGYFTDNGRPAYDPLTAFDGKEQSFAAYAQVKYDFELAGMPIDGVAGVRVVNTWLSIDGTQSIKEITPTSGGLVTRFEPIHARQNYVDVDPAISAIVHFTPDLQLRAAWTKTFSRPDFSNLNPTVALVQVQTAAGGYTGIATAGNPDLKPVRSTNWDLSLEYYFGRTGSLSLAGFYRDVNGYIVKTTVKDDTIPQSLGTVDVTKYVNAGDGYIKGIEVGANTFFDFAPGMLRHFGASANYTYIESEQNLPETEATAAFKGQTAGISKHSYNASLFYDDGRFRAKVAWSWRSDFTLSYNLTDPSKNLNWYPISRLAASATYNFGRNLSLTVDGTNLLNRPQRAYWGSKANTDRVYFEGRVYSAALRFKF</sequence>
<keyword evidence="9 10" id="KW-0998">Cell outer membrane</keyword>
<keyword evidence="8 10" id="KW-0472">Membrane</keyword>
<keyword evidence="6" id="KW-0408">Iron</keyword>
<dbReference type="EMBL" id="LYMM01000053">
    <property type="protein sequence ID" value="PNU03261.1"/>
    <property type="molecule type" value="Genomic_DNA"/>
</dbReference>
<evidence type="ECO:0000256" key="11">
    <source>
        <dbReference type="RuleBase" id="RU003357"/>
    </source>
</evidence>
<dbReference type="AlphaFoldDB" id="A0A2K2FWU7"/>
<organism evidence="13 14">
    <name type="scientific">Novosphingobium guangzhouense</name>
    <dbReference type="NCBI Taxonomy" id="1850347"/>
    <lineage>
        <taxon>Bacteria</taxon>
        <taxon>Pseudomonadati</taxon>
        <taxon>Pseudomonadota</taxon>
        <taxon>Alphaproteobacteria</taxon>
        <taxon>Sphingomonadales</taxon>
        <taxon>Sphingomonadaceae</taxon>
        <taxon>Novosphingobium</taxon>
    </lineage>
</organism>
<dbReference type="PANTHER" id="PTHR40980:SF3">
    <property type="entry name" value="TONB-DEPENDENT RECEPTOR-LIKE BETA-BARREL DOMAIN-CONTAINING PROTEIN"/>
    <property type="match status" value="1"/>
</dbReference>
<dbReference type="Proteomes" id="UP000236327">
    <property type="component" value="Unassembled WGS sequence"/>
</dbReference>
<keyword evidence="4" id="KW-0406">Ion transport</keyword>
<dbReference type="GO" id="GO:0006826">
    <property type="term" value="P:iron ion transport"/>
    <property type="evidence" value="ECO:0007669"/>
    <property type="project" value="UniProtKB-KW"/>
</dbReference>
<dbReference type="InterPro" id="IPR037066">
    <property type="entry name" value="Plug_dom_sf"/>
</dbReference>
<comment type="similarity">
    <text evidence="10 11">Belongs to the TonB-dependent receptor family.</text>
</comment>
<gene>
    <name evidence="13" type="ORF">A8V01_24085</name>
</gene>
<dbReference type="Gene3D" id="3.55.50.30">
    <property type="match status" value="1"/>
</dbReference>
<evidence type="ECO:0000256" key="6">
    <source>
        <dbReference type="ARBA" id="ARBA00023004"/>
    </source>
</evidence>
<dbReference type="Gene3D" id="2.40.170.20">
    <property type="entry name" value="TonB-dependent receptor, beta-barrel domain"/>
    <property type="match status" value="1"/>
</dbReference>
<evidence type="ECO:0000259" key="12">
    <source>
        <dbReference type="SMART" id="SM00965"/>
    </source>
</evidence>
<keyword evidence="7 11" id="KW-0798">TonB box</keyword>
<feature type="domain" description="Secretin/TonB short N-terminal" evidence="12">
    <location>
        <begin position="39"/>
        <end position="90"/>
    </location>
</feature>
<evidence type="ECO:0000313" key="13">
    <source>
        <dbReference type="EMBL" id="PNU03261.1"/>
    </source>
</evidence>
<evidence type="ECO:0000256" key="2">
    <source>
        <dbReference type="ARBA" id="ARBA00022448"/>
    </source>
</evidence>
<accession>A0A2K2FWU7</accession>
<keyword evidence="5 10" id="KW-0812">Transmembrane</keyword>
<dbReference type="SMART" id="SM00965">
    <property type="entry name" value="STN"/>
    <property type="match status" value="1"/>
</dbReference>
<dbReference type="NCBIfam" id="TIGR01782">
    <property type="entry name" value="TonB-Xanth-Caul"/>
    <property type="match status" value="1"/>
</dbReference>
<evidence type="ECO:0000256" key="8">
    <source>
        <dbReference type="ARBA" id="ARBA00023136"/>
    </source>
</evidence>
<evidence type="ECO:0000313" key="14">
    <source>
        <dbReference type="Proteomes" id="UP000236327"/>
    </source>
</evidence>
<evidence type="ECO:0000256" key="4">
    <source>
        <dbReference type="ARBA" id="ARBA00022496"/>
    </source>
</evidence>
<dbReference type="Gene3D" id="2.170.130.10">
    <property type="entry name" value="TonB-dependent receptor, plug domain"/>
    <property type="match status" value="1"/>
</dbReference>
<name>A0A2K2FWU7_9SPHN</name>
<reference evidence="13 14" key="1">
    <citation type="submission" date="2016-05" db="EMBL/GenBank/DDBJ databases">
        <title>Complete genome sequence of Novosphingobium guangzhouense SA925(T).</title>
        <authorList>
            <person name="Sha S."/>
        </authorList>
    </citation>
    <scope>NUCLEOTIDE SEQUENCE [LARGE SCALE GENOMIC DNA]</scope>
    <source>
        <strain evidence="13 14">SA925</strain>
    </source>
</reference>